<sequence>MLERETFQRDGLTRGWKGQRDERQINLLERQELQRGVKFYLINRGPPEHWLFSGMFKRVELQKALGNHLSWKER</sequence>
<organism evidence="1 2">
    <name type="scientific">Rhododendron griersonianum</name>
    <dbReference type="NCBI Taxonomy" id="479676"/>
    <lineage>
        <taxon>Eukaryota</taxon>
        <taxon>Viridiplantae</taxon>
        <taxon>Streptophyta</taxon>
        <taxon>Embryophyta</taxon>
        <taxon>Tracheophyta</taxon>
        <taxon>Spermatophyta</taxon>
        <taxon>Magnoliopsida</taxon>
        <taxon>eudicotyledons</taxon>
        <taxon>Gunneridae</taxon>
        <taxon>Pentapetalae</taxon>
        <taxon>asterids</taxon>
        <taxon>Ericales</taxon>
        <taxon>Ericaceae</taxon>
        <taxon>Ericoideae</taxon>
        <taxon>Rhodoreae</taxon>
        <taxon>Rhododendron</taxon>
    </lineage>
</organism>
<gene>
    <name evidence="1" type="ORF">RHGRI_026163</name>
</gene>
<reference evidence="1" key="1">
    <citation type="submission" date="2020-08" db="EMBL/GenBank/DDBJ databases">
        <title>Plant Genome Project.</title>
        <authorList>
            <person name="Zhang R.-G."/>
        </authorList>
    </citation>
    <scope>NUCLEOTIDE SEQUENCE</scope>
    <source>
        <strain evidence="1">WSP0</strain>
        <tissue evidence="1">Leaf</tissue>
    </source>
</reference>
<name>A0AAV6IRM9_9ERIC</name>
<evidence type="ECO:0000313" key="2">
    <source>
        <dbReference type="Proteomes" id="UP000823749"/>
    </source>
</evidence>
<dbReference type="EMBL" id="JACTNZ010000009">
    <property type="protein sequence ID" value="KAG5531451.1"/>
    <property type="molecule type" value="Genomic_DNA"/>
</dbReference>
<accession>A0AAV6IRM9</accession>
<evidence type="ECO:0000313" key="1">
    <source>
        <dbReference type="EMBL" id="KAG5531451.1"/>
    </source>
</evidence>
<comment type="caution">
    <text evidence="1">The sequence shown here is derived from an EMBL/GenBank/DDBJ whole genome shotgun (WGS) entry which is preliminary data.</text>
</comment>
<proteinExistence type="predicted"/>
<keyword evidence="2" id="KW-1185">Reference proteome</keyword>
<evidence type="ECO:0008006" key="3">
    <source>
        <dbReference type="Google" id="ProtNLM"/>
    </source>
</evidence>
<protein>
    <recommendedName>
        <fullName evidence="3">Ycf15</fullName>
    </recommendedName>
</protein>
<dbReference type="AlphaFoldDB" id="A0AAV6IRM9"/>
<dbReference type="Proteomes" id="UP000823749">
    <property type="component" value="Chromosome 9"/>
</dbReference>